<gene>
    <name evidence="1" type="ORF">HINF_LOCUS40989</name>
</gene>
<organism evidence="1 2">
    <name type="scientific">Hexamita inflata</name>
    <dbReference type="NCBI Taxonomy" id="28002"/>
    <lineage>
        <taxon>Eukaryota</taxon>
        <taxon>Metamonada</taxon>
        <taxon>Diplomonadida</taxon>
        <taxon>Hexamitidae</taxon>
        <taxon>Hexamitinae</taxon>
        <taxon>Hexamita</taxon>
    </lineage>
</organism>
<reference evidence="1 2" key="1">
    <citation type="submission" date="2024-07" db="EMBL/GenBank/DDBJ databases">
        <authorList>
            <person name="Akdeniz Z."/>
        </authorList>
    </citation>
    <scope>NUCLEOTIDE SEQUENCE [LARGE SCALE GENOMIC DNA]</scope>
</reference>
<sequence>MKKRSVPFEQFYAAAKQLFEETFQRTFTNDKEIVDFHTQLPEAQRKTIRWEEIGRATGVDARQAYKYFINTFAKAALDKWPKEVKDRAYQLCEELFAKYSADAVSEEEIRTDIIQEVNDRMRLKEMKEFHYDTMYFCLRNKIHLLCCNASPRKRYSYSLLANVPPETKNNSSDVAKHEAKKTIIDSSQIQETLAKLFKDK</sequence>
<dbReference type="EMBL" id="CAXDID020000163">
    <property type="protein sequence ID" value="CAL6045337.1"/>
    <property type="molecule type" value="Genomic_DNA"/>
</dbReference>
<dbReference type="Proteomes" id="UP001642409">
    <property type="component" value="Unassembled WGS sequence"/>
</dbReference>
<evidence type="ECO:0000313" key="1">
    <source>
        <dbReference type="EMBL" id="CAL6045337.1"/>
    </source>
</evidence>
<name>A0ABP1JRX9_9EUKA</name>
<accession>A0ABP1JRX9</accession>
<proteinExistence type="predicted"/>
<comment type="caution">
    <text evidence="1">The sequence shown here is derived from an EMBL/GenBank/DDBJ whole genome shotgun (WGS) entry which is preliminary data.</text>
</comment>
<keyword evidence="2" id="KW-1185">Reference proteome</keyword>
<evidence type="ECO:0000313" key="2">
    <source>
        <dbReference type="Proteomes" id="UP001642409"/>
    </source>
</evidence>
<protein>
    <submittedName>
        <fullName evidence="1">Uncharacterized protein</fullName>
    </submittedName>
</protein>